<dbReference type="Proteomes" id="UP001178288">
    <property type="component" value="Chromosome"/>
</dbReference>
<dbReference type="RefSeq" id="WP_066085130.1">
    <property type="nucleotide sequence ID" value="NZ_CP126114.1"/>
</dbReference>
<dbReference type="AlphaFoldDB" id="A0AA95MXG7"/>
<accession>A0AA95MXG7</accession>
<gene>
    <name evidence="13" type="primary">pgeF</name>
    <name evidence="13" type="ORF">QNH39_09270</name>
</gene>
<comment type="catalytic activity">
    <reaction evidence="11">
        <text>S-methyl-5'-thioadenosine + phosphate = 5-(methylsulfanyl)-alpha-D-ribose 1-phosphate + adenine</text>
        <dbReference type="Rhea" id="RHEA:11852"/>
        <dbReference type="ChEBI" id="CHEBI:16708"/>
        <dbReference type="ChEBI" id="CHEBI:17509"/>
        <dbReference type="ChEBI" id="CHEBI:43474"/>
        <dbReference type="ChEBI" id="CHEBI:58533"/>
        <dbReference type="EC" id="2.4.2.28"/>
    </reaction>
    <physiologicalReaction direction="left-to-right" evidence="11">
        <dbReference type="Rhea" id="RHEA:11853"/>
    </physiologicalReaction>
</comment>
<comment type="similarity">
    <text evidence="4 12">Belongs to the purine nucleoside phosphorylase YfiH/LACC1 family.</text>
</comment>
<dbReference type="PANTHER" id="PTHR30616">
    <property type="entry name" value="UNCHARACTERIZED PROTEIN YFIH"/>
    <property type="match status" value="1"/>
</dbReference>
<dbReference type="CDD" id="cd16833">
    <property type="entry name" value="YfiH"/>
    <property type="match status" value="1"/>
</dbReference>
<dbReference type="NCBIfam" id="TIGR00726">
    <property type="entry name" value="peptidoglycan editing factor PgeF"/>
    <property type="match status" value="1"/>
</dbReference>
<dbReference type="GO" id="GO:0017061">
    <property type="term" value="F:S-methyl-5-thioadenosine phosphorylase activity"/>
    <property type="evidence" value="ECO:0007669"/>
    <property type="project" value="UniProtKB-EC"/>
</dbReference>
<dbReference type="Pfam" id="PF02578">
    <property type="entry name" value="Cu-oxidase_4"/>
    <property type="match status" value="1"/>
</dbReference>
<dbReference type="GO" id="GO:0005507">
    <property type="term" value="F:copper ion binding"/>
    <property type="evidence" value="ECO:0007669"/>
    <property type="project" value="TreeGrafter"/>
</dbReference>
<dbReference type="EMBL" id="CP126114">
    <property type="protein sequence ID" value="WHY88008.1"/>
    <property type="molecule type" value="Genomic_DNA"/>
</dbReference>
<proteinExistence type="inferred from homology"/>
<sequence length="276" mass="30892">MEPFVLKNQSYLTIESWTKQFPGLSAGITTKRGGESKGSFETLNLGFHVGDEKSSVCLNREKVAELLEFPLNCWVGAEQTHDIAVKKITKADRGKGSNSYEHSFKGTDGFYTNEEGILLTLCFADCVPLFFIAPEKKMIGVAHAGWKGTVGKIANEMIQAWGREGIKPEEIIVAIGPSICEKCYLVDERIINLVENTLVDKGRLPYNLIEEGQYSLDLRELNRQILLEAEVPNQNILSTGFCSSCNQEEFFSHRRDQGGTGRMLSFIGWKEITDRL</sequence>
<keyword evidence="7" id="KW-0378">Hydrolase</keyword>
<dbReference type="InterPro" id="IPR011324">
    <property type="entry name" value="Cytotoxic_necrot_fac-like_cat"/>
</dbReference>
<comment type="catalytic activity">
    <reaction evidence="10">
        <text>adenosine + phosphate = alpha-D-ribose 1-phosphate + adenine</text>
        <dbReference type="Rhea" id="RHEA:27642"/>
        <dbReference type="ChEBI" id="CHEBI:16335"/>
        <dbReference type="ChEBI" id="CHEBI:16708"/>
        <dbReference type="ChEBI" id="CHEBI:43474"/>
        <dbReference type="ChEBI" id="CHEBI:57720"/>
        <dbReference type="EC" id="2.4.2.1"/>
    </reaction>
    <physiologicalReaction direction="left-to-right" evidence="10">
        <dbReference type="Rhea" id="RHEA:27643"/>
    </physiologicalReaction>
</comment>
<comment type="catalytic activity">
    <reaction evidence="1">
        <text>inosine + phosphate = alpha-D-ribose 1-phosphate + hypoxanthine</text>
        <dbReference type="Rhea" id="RHEA:27646"/>
        <dbReference type="ChEBI" id="CHEBI:17368"/>
        <dbReference type="ChEBI" id="CHEBI:17596"/>
        <dbReference type="ChEBI" id="CHEBI:43474"/>
        <dbReference type="ChEBI" id="CHEBI:57720"/>
        <dbReference type="EC" id="2.4.2.1"/>
    </reaction>
    <physiologicalReaction direction="left-to-right" evidence="1">
        <dbReference type="Rhea" id="RHEA:27647"/>
    </physiologicalReaction>
</comment>
<evidence type="ECO:0000256" key="6">
    <source>
        <dbReference type="ARBA" id="ARBA00022723"/>
    </source>
</evidence>
<dbReference type="InterPro" id="IPR003730">
    <property type="entry name" value="Cu_polyphenol_OxRdtase"/>
</dbReference>
<comment type="catalytic activity">
    <reaction evidence="9">
        <text>adenosine + H2O + H(+) = inosine + NH4(+)</text>
        <dbReference type="Rhea" id="RHEA:24408"/>
        <dbReference type="ChEBI" id="CHEBI:15377"/>
        <dbReference type="ChEBI" id="CHEBI:15378"/>
        <dbReference type="ChEBI" id="CHEBI:16335"/>
        <dbReference type="ChEBI" id="CHEBI:17596"/>
        <dbReference type="ChEBI" id="CHEBI:28938"/>
        <dbReference type="EC" id="3.5.4.4"/>
    </reaction>
    <physiologicalReaction direction="left-to-right" evidence="9">
        <dbReference type="Rhea" id="RHEA:24409"/>
    </physiologicalReaction>
</comment>
<dbReference type="SUPFAM" id="SSF64438">
    <property type="entry name" value="CNF1/YfiH-like putative cysteine hydrolases"/>
    <property type="match status" value="1"/>
</dbReference>
<evidence type="ECO:0000313" key="14">
    <source>
        <dbReference type="Proteomes" id="UP001178288"/>
    </source>
</evidence>
<evidence type="ECO:0000256" key="10">
    <source>
        <dbReference type="ARBA" id="ARBA00048968"/>
    </source>
</evidence>
<comment type="function">
    <text evidence="3">Purine nucleoside enzyme that catalyzes the phosphorolysis of adenosine and inosine nucleosides, yielding D-ribose 1-phosphate and the respective free bases, adenine and hypoxanthine. Also catalyzes the phosphorolysis of S-methyl-5'-thioadenosine into adenine and S-methyl-5-thio-alpha-D-ribose 1-phosphate. Also has adenosine deaminase activity.</text>
</comment>
<evidence type="ECO:0000256" key="8">
    <source>
        <dbReference type="ARBA" id="ARBA00022833"/>
    </source>
</evidence>
<evidence type="ECO:0000256" key="5">
    <source>
        <dbReference type="ARBA" id="ARBA00022679"/>
    </source>
</evidence>
<evidence type="ECO:0000256" key="9">
    <source>
        <dbReference type="ARBA" id="ARBA00047989"/>
    </source>
</evidence>
<dbReference type="GO" id="GO:0016787">
    <property type="term" value="F:hydrolase activity"/>
    <property type="evidence" value="ECO:0007669"/>
    <property type="project" value="UniProtKB-KW"/>
</dbReference>
<dbReference type="InterPro" id="IPR038371">
    <property type="entry name" value="Cu_polyphenol_OxRdtase_sf"/>
</dbReference>
<evidence type="ECO:0000256" key="2">
    <source>
        <dbReference type="ARBA" id="ARBA00001947"/>
    </source>
</evidence>
<evidence type="ECO:0000256" key="3">
    <source>
        <dbReference type="ARBA" id="ARBA00003215"/>
    </source>
</evidence>
<dbReference type="PANTHER" id="PTHR30616:SF2">
    <property type="entry name" value="PURINE NUCLEOSIDE PHOSPHORYLASE LACC1"/>
    <property type="match status" value="1"/>
</dbReference>
<dbReference type="Gene3D" id="3.60.140.10">
    <property type="entry name" value="CNF1/YfiH-like putative cysteine hydrolases"/>
    <property type="match status" value="1"/>
</dbReference>
<evidence type="ECO:0000313" key="13">
    <source>
        <dbReference type="EMBL" id="WHY88008.1"/>
    </source>
</evidence>
<protein>
    <recommendedName>
        <fullName evidence="12">Purine nucleoside phosphorylase</fullName>
    </recommendedName>
</protein>
<organism evidence="13 14">
    <name type="scientific">Neobacillus novalis</name>
    <dbReference type="NCBI Taxonomy" id="220687"/>
    <lineage>
        <taxon>Bacteria</taxon>
        <taxon>Bacillati</taxon>
        <taxon>Bacillota</taxon>
        <taxon>Bacilli</taxon>
        <taxon>Bacillales</taxon>
        <taxon>Bacillaceae</taxon>
        <taxon>Neobacillus</taxon>
    </lineage>
</organism>
<evidence type="ECO:0000256" key="1">
    <source>
        <dbReference type="ARBA" id="ARBA00000553"/>
    </source>
</evidence>
<dbReference type="KEGG" id="nnv:QNH39_09270"/>
<name>A0AA95MXG7_9BACI</name>
<evidence type="ECO:0000256" key="12">
    <source>
        <dbReference type="RuleBase" id="RU361274"/>
    </source>
</evidence>
<comment type="cofactor">
    <cofactor evidence="2">
        <name>Zn(2+)</name>
        <dbReference type="ChEBI" id="CHEBI:29105"/>
    </cofactor>
</comment>
<keyword evidence="6" id="KW-0479">Metal-binding</keyword>
<keyword evidence="5" id="KW-0808">Transferase</keyword>
<evidence type="ECO:0000256" key="11">
    <source>
        <dbReference type="ARBA" id="ARBA00049893"/>
    </source>
</evidence>
<reference evidence="13" key="1">
    <citation type="submission" date="2023-05" db="EMBL/GenBank/DDBJ databases">
        <title>Comparative genomics of Bacillaceae isolates and their secondary metabolite potential.</title>
        <authorList>
            <person name="Song L."/>
            <person name="Nielsen L.J."/>
            <person name="Mohite O."/>
            <person name="Xu X."/>
            <person name="Weber T."/>
            <person name="Kovacs A.T."/>
        </authorList>
    </citation>
    <scope>NUCLEOTIDE SEQUENCE</scope>
    <source>
        <strain evidence="13">XLM17</strain>
    </source>
</reference>
<keyword evidence="8" id="KW-0862">Zinc</keyword>
<evidence type="ECO:0000256" key="7">
    <source>
        <dbReference type="ARBA" id="ARBA00022801"/>
    </source>
</evidence>
<keyword evidence="14" id="KW-1185">Reference proteome</keyword>
<evidence type="ECO:0000256" key="4">
    <source>
        <dbReference type="ARBA" id="ARBA00007353"/>
    </source>
</evidence>